<dbReference type="EMBL" id="MHUI01000003">
    <property type="protein sequence ID" value="OHA75878.1"/>
    <property type="molecule type" value="Genomic_DNA"/>
</dbReference>
<sequence>MKTRIFLAALLAALILTACSPDTGSVVRIKDDAHGCQTWFQAALAWTDCQSVGKGLLGVVEDHPNLGHQFEGRIRVFTEKRVVLWFEPGDIKIVP</sequence>
<feature type="signal peptide" evidence="1">
    <location>
        <begin position="1"/>
        <end position="20"/>
    </location>
</feature>
<organism evidence="2 3">
    <name type="scientific">Candidatus Wildermuthbacteria bacterium RIFCSPLOWO2_01_FULL_48_35</name>
    <dbReference type="NCBI Taxonomy" id="1802463"/>
    <lineage>
        <taxon>Bacteria</taxon>
        <taxon>Candidatus Wildermuthiibacteriota</taxon>
    </lineage>
</organism>
<dbReference type="Proteomes" id="UP000177081">
    <property type="component" value="Unassembled WGS sequence"/>
</dbReference>
<dbReference type="PROSITE" id="PS51257">
    <property type="entry name" value="PROKAR_LIPOPROTEIN"/>
    <property type="match status" value="1"/>
</dbReference>
<evidence type="ECO:0000313" key="2">
    <source>
        <dbReference type="EMBL" id="OHA75878.1"/>
    </source>
</evidence>
<protein>
    <recommendedName>
        <fullName evidence="4">Lipoprotein</fullName>
    </recommendedName>
</protein>
<reference evidence="2 3" key="1">
    <citation type="journal article" date="2016" name="Nat. Commun.">
        <title>Thousands of microbial genomes shed light on interconnected biogeochemical processes in an aquifer system.</title>
        <authorList>
            <person name="Anantharaman K."/>
            <person name="Brown C.T."/>
            <person name="Hug L.A."/>
            <person name="Sharon I."/>
            <person name="Castelle C.J."/>
            <person name="Probst A.J."/>
            <person name="Thomas B.C."/>
            <person name="Singh A."/>
            <person name="Wilkins M.J."/>
            <person name="Karaoz U."/>
            <person name="Brodie E.L."/>
            <person name="Williams K.H."/>
            <person name="Hubbard S.S."/>
            <person name="Banfield J.F."/>
        </authorList>
    </citation>
    <scope>NUCLEOTIDE SEQUENCE [LARGE SCALE GENOMIC DNA]</scope>
</reference>
<feature type="chain" id="PRO_5009584297" description="Lipoprotein" evidence="1">
    <location>
        <begin position="21"/>
        <end position="95"/>
    </location>
</feature>
<accession>A0A1G2RTV3</accession>
<proteinExistence type="predicted"/>
<evidence type="ECO:0008006" key="4">
    <source>
        <dbReference type="Google" id="ProtNLM"/>
    </source>
</evidence>
<dbReference type="AlphaFoldDB" id="A0A1G2RTV3"/>
<evidence type="ECO:0000256" key="1">
    <source>
        <dbReference type="SAM" id="SignalP"/>
    </source>
</evidence>
<evidence type="ECO:0000313" key="3">
    <source>
        <dbReference type="Proteomes" id="UP000177081"/>
    </source>
</evidence>
<gene>
    <name evidence="2" type="ORF">A3A32_02590</name>
</gene>
<keyword evidence="1" id="KW-0732">Signal</keyword>
<name>A0A1G2RTV3_9BACT</name>
<comment type="caution">
    <text evidence="2">The sequence shown here is derived from an EMBL/GenBank/DDBJ whole genome shotgun (WGS) entry which is preliminary data.</text>
</comment>